<dbReference type="SMART" id="SM00530">
    <property type="entry name" value="HTH_XRE"/>
    <property type="match status" value="1"/>
</dbReference>
<dbReference type="SUPFAM" id="SSF47413">
    <property type="entry name" value="lambda repressor-like DNA-binding domains"/>
    <property type="match status" value="1"/>
</dbReference>
<dbReference type="EMBL" id="BLAU01000001">
    <property type="protein sequence ID" value="GET22253.1"/>
    <property type="molecule type" value="Genomic_DNA"/>
</dbReference>
<dbReference type="CDD" id="cd00093">
    <property type="entry name" value="HTH_XRE"/>
    <property type="match status" value="1"/>
</dbReference>
<evidence type="ECO:0000313" key="4">
    <source>
        <dbReference type="EMBL" id="PSK81136.1"/>
    </source>
</evidence>
<reference evidence="3 6" key="2">
    <citation type="submission" date="2019-10" db="EMBL/GenBank/DDBJ databases">
        <title>Prolixibacter strains distinguished by the presence of nitrate reductase genes were adept at nitrate-dependent anaerobic corrosion of metallic iron and carbon steel.</title>
        <authorList>
            <person name="Iino T."/>
            <person name="Shono N."/>
            <person name="Ito K."/>
            <person name="Nakamura R."/>
            <person name="Sueoka K."/>
            <person name="Harayama S."/>
            <person name="Ohkuma M."/>
        </authorList>
    </citation>
    <scope>NUCLEOTIDE SEQUENCE [LARGE SCALE GENOMIC DNA]</scope>
    <source>
        <strain evidence="3 6">MIC1-1</strain>
    </source>
</reference>
<sequence>MLNLIKDCVVKNTLKVERAKKNLTQADLAKLIMVSRQTIHAIESGKYVPSTVLALKIAHIFETTIEEVFELEESDWSK</sequence>
<gene>
    <name evidence="4" type="ORF">CLV93_111113</name>
    <name evidence="3" type="ORF">JCM18694_24990</name>
</gene>
<dbReference type="Pfam" id="PF01381">
    <property type="entry name" value="HTH_3"/>
    <property type="match status" value="1"/>
</dbReference>
<reference evidence="4 5" key="1">
    <citation type="submission" date="2018-03" db="EMBL/GenBank/DDBJ databases">
        <title>Genomic Encyclopedia of Archaeal and Bacterial Type Strains, Phase II (KMG-II): from individual species to whole genera.</title>
        <authorList>
            <person name="Goeker M."/>
        </authorList>
    </citation>
    <scope>NUCLEOTIDE SEQUENCE [LARGE SCALE GENOMIC DNA]</scope>
    <source>
        <strain evidence="4 5">DSM 27267</strain>
    </source>
</reference>
<dbReference type="GO" id="GO:0003677">
    <property type="term" value="F:DNA binding"/>
    <property type="evidence" value="ECO:0007669"/>
    <property type="project" value="UniProtKB-KW"/>
</dbReference>
<protein>
    <submittedName>
        <fullName evidence="3 4">Transcriptional regulator</fullName>
    </submittedName>
</protein>
<evidence type="ECO:0000256" key="1">
    <source>
        <dbReference type="ARBA" id="ARBA00023125"/>
    </source>
</evidence>
<evidence type="ECO:0000313" key="5">
    <source>
        <dbReference type="Proteomes" id="UP000240621"/>
    </source>
</evidence>
<dbReference type="Gene3D" id="1.10.260.40">
    <property type="entry name" value="lambda repressor-like DNA-binding domains"/>
    <property type="match status" value="1"/>
</dbReference>
<keyword evidence="6" id="KW-1185">Reference proteome</keyword>
<accession>A0A2P8C873</accession>
<name>A0A2P8C873_9BACT</name>
<dbReference type="AlphaFoldDB" id="A0A2P8C873"/>
<dbReference type="PANTHER" id="PTHR46558:SF4">
    <property type="entry name" value="DNA-BIDING PHAGE PROTEIN"/>
    <property type="match status" value="1"/>
</dbReference>
<proteinExistence type="predicted"/>
<evidence type="ECO:0000313" key="6">
    <source>
        <dbReference type="Proteomes" id="UP000396862"/>
    </source>
</evidence>
<keyword evidence="1" id="KW-0238">DNA-binding</keyword>
<feature type="domain" description="HTH cro/C1-type" evidence="2">
    <location>
        <begin position="14"/>
        <end position="68"/>
    </location>
</feature>
<dbReference type="InterPro" id="IPR001387">
    <property type="entry name" value="Cro/C1-type_HTH"/>
</dbReference>
<evidence type="ECO:0000313" key="3">
    <source>
        <dbReference type="EMBL" id="GET22253.1"/>
    </source>
</evidence>
<evidence type="ECO:0000259" key="2">
    <source>
        <dbReference type="PROSITE" id="PS50943"/>
    </source>
</evidence>
<organism evidence="4 5">
    <name type="scientific">Prolixibacter denitrificans</name>
    <dbReference type="NCBI Taxonomy" id="1541063"/>
    <lineage>
        <taxon>Bacteria</taxon>
        <taxon>Pseudomonadati</taxon>
        <taxon>Bacteroidota</taxon>
        <taxon>Bacteroidia</taxon>
        <taxon>Marinilabiliales</taxon>
        <taxon>Prolixibacteraceae</taxon>
        <taxon>Prolixibacter</taxon>
    </lineage>
</organism>
<comment type="caution">
    <text evidence="4">The sequence shown here is derived from an EMBL/GenBank/DDBJ whole genome shotgun (WGS) entry which is preliminary data.</text>
</comment>
<dbReference type="Proteomes" id="UP000240621">
    <property type="component" value="Unassembled WGS sequence"/>
</dbReference>
<dbReference type="EMBL" id="PYGC01000011">
    <property type="protein sequence ID" value="PSK81136.1"/>
    <property type="molecule type" value="Genomic_DNA"/>
</dbReference>
<dbReference type="InterPro" id="IPR010982">
    <property type="entry name" value="Lambda_DNA-bd_dom_sf"/>
</dbReference>
<dbReference type="PANTHER" id="PTHR46558">
    <property type="entry name" value="TRACRIPTIONAL REGULATORY PROTEIN-RELATED-RELATED"/>
    <property type="match status" value="1"/>
</dbReference>
<dbReference type="PROSITE" id="PS50943">
    <property type="entry name" value="HTH_CROC1"/>
    <property type="match status" value="1"/>
</dbReference>
<dbReference type="Proteomes" id="UP000396862">
    <property type="component" value="Unassembled WGS sequence"/>
</dbReference>